<dbReference type="Proteomes" id="UP000683360">
    <property type="component" value="Unassembled WGS sequence"/>
</dbReference>
<organism evidence="1 2">
    <name type="scientific">Mytilus edulis</name>
    <name type="common">Blue mussel</name>
    <dbReference type="NCBI Taxonomy" id="6550"/>
    <lineage>
        <taxon>Eukaryota</taxon>
        <taxon>Metazoa</taxon>
        <taxon>Spiralia</taxon>
        <taxon>Lophotrochozoa</taxon>
        <taxon>Mollusca</taxon>
        <taxon>Bivalvia</taxon>
        <taxon>Autobranchia</taxon>
        <taxon>Pteriomorphia</taxon>
        <taxon>Mytilida</taxon>
        <taxon>Mytiloidea</taxon>
        <taxon>Mytilidae</taxon>
        <taxon>Mytilinae</taxon>
        <taxon>Mytilus</taxon>
    </lineage>
</organism>
<dbReference type="AlphaFoldDB" id="A0A8S3T4N3"/>
<name>A0A8S3T4N3_MYTED</name>
<dbReference type="EMBL" id="CAJPWZ010001850">
    <property type="protein sequence ID" value="CAG2225475.1"/>
    <property type="molecule type" value="Genomic_DNA"/>
</dbReference>
<proteinExistence type="predicted"/>
<reference evidence="1" key="1">
    <citation type="submission" date="2021-03" db="EMBL/GenBank/DDBJ databases">
        <authorList>
            <person name="Bekaert M."/>
        </authorList>
    </citation>
    <scope>NUCLEOTIDE SEQUENCE</scope>
</reference>
<gene>
    <name evidence="1" type="ORF">MEDL_38626</name>
</gene>
<protein>
    <submittedName>
        <fullName evidence="1">Uncharacterized protein</fullName>
    </submittedName>
</protein>
<keyword evidence="2" id="KW-1185">Reference proteome</keyword>
<evidence type="ECO:0000313" key="1">
    <source>
        <dbReference type="EMBL" id="CAG2225475.1"/>
    </source>
</evidence>
<sequence>MPKTLNRKQAHHLNLEEHRYQFIQANESLSLYVLDKEDTMCRHCGNELDSADPIENGWQQKLIETVRERTQVSFNCGECQRRMYMLQRKEKALKQKELFLQTFINRCGVVKKQKSVQYEVVVVGVKSNTKKIKVENEMGDEDDDVLVTAVEEAS</sequence>
<comment type="caution">
    <text evidence="1">The sequence shown here is derived from an EMBL/GenBank/DDBJ whole genome shotgun (WGS) entry which is preliminary data.</text>
</comment>
<evidence type="ECO:0000313" key="2">
    <source>
        <dbReference type="Proteomes" id="UP000683360"/>
    </source>
</evidence>
<accession>A0A8S3T4N3</accession>